<evidence type="ECO:0000313" key="1">
    <source>
        <dbReference type="EMBL" id="OGE38273.1"/>
    </source>
</evidence>
<accession>A0A1F5KBE5</accession>
<organism evidence="1 2">
    <name type="scientific">Candidatus Daviesbacteria bacterium RIFCSPHIGHO2_12_FULL_37_11</name>
    <dbReference type="NCBI Taxonomy" id="1797777"/>
    <lineage>
        <taxon>Bacteria</taxon>
        <taxon>Candidatus Daviesiibacteriota</taxon>
    </lineage>
</organism>
<protein>
    <submittedName>
        <fullName evidence="1">Uncharacterized protein</fullName>
    </submittedName>
</protein>
<gene>
    <name evidence="1" type="ORF">A3F00_03030</name>
</gene>
<evidence type="ECO:0000313" key="2">
    <source>
        <dbReference type="Proteomes" id="UP000176527"/>
    </source>
</evidence>
<dbReference type="Proteomes" id="UP000176527">
    <property type="component" value="Unassembled WGS sequence"/>
</dbReference>
<reference evidence="1 2" key="1">
    <citation type="journal article" date="2016" name="Nat. Commun.">
        <title>Thousands of microbial genomes shed light on interconnected biogeochemical processes in an aquifer system.</title>
        <authorList>
            <person name="Anantharaman K."/>
            <person name="Brown C.T."/>
            <person name="Hug L.A."/>
            <person name="Sharon I."/>
            <person name="Castelle C.J."/>
            <person name="Probst A.J."/>
            <person name="Thomas B.C."/>
            <person name="Singh A."/>
            <person name="Wilkins M.J."/>
            <person name="Karaoz U."/>
            <person name="Brodie E.L."/>
            <person name="Williams K.H."/>
            <person name="Hubbard S.S."/>
            <person name="Banfield J.F."/>
        </authorList>
    </citation>
    <scope>NUCLEOTIDE SEQUENCE [LARGE SCALE GENOMIC DNA]</scope>
</reference>
<comment type="caution">
    <text evidence="1">The sequence shown here is derived from an EMBL/GenBank/DDBJ whole genome shotgun (WGS) entry which is preliminary data.</text>
</comment>
<sequence length="158" mass="18197">MNANEVERYTTTIEPIFTFGEDRYEMVTDKSSPAYIRGNPTELKAKLTKDGRLANLVFLGGRILQVQGIMEAVATFVGYPIYVELFSSRQPTDSELLLASYLVWTCGTLVLAKSATERSKWDSRIETFRKTFPNNEIHLIPERFNPRTYFRKFGLIRN</sequence>
<dbReference type="EMBL" id="MFDE01000025">
    <property type="protein sequence ID" value="OGE38273.1"/>
    <property type="molecule type" value="Genomic_DNA"/>
</dbReference>
<name>A0A1F5KBE5_9BACT</name>
<proteinExistence type="predicted"/>
<dbReference type="AlphaFoldDB" id="A0A1F5KBE5"/>